<evidence type="ECO:0000313" key="2">
    <source>
        <dbReference type="Ensembl" id="ENSPCEP00000006989.1"/>
    </source>
</evidence>
<feature type="region of interest" description="Disordered" evidence="1">
    <location>
        <begin position="89"/>
        <end position="108"/>
    </location>
</feature>
<dbReference type="AlphaFoldDB" id="A0A8C8RKQ5"/>
<organism evidence="2 3">
    <name type="scientific">Pelusios castaneus</name>
    <name type="common">West African mud turtle</name>
    <dbReference type="NCBI Taxonomy" id="367368"/>
    <lineage>
        <taxon>Eukaryota</taxon>
        <taxon>Metazoa</taxon>
        <taxon>Chordata</taxon>
        <taxon>Craniata</taxon>
        <taxon>Vertebrata</taxon>
        <taxon>Euteleostomi</taxon>
        <taxon>Archelosauria</taxon>
        <taxon>Testudinata</taxon>
        <taxon>Testudines</taxon>
        <taxon>Pleurodira</taxon>
        <taxon>Pelomedusidae</taxon>
        <taxon>Pelusios</taxon>
    </lineage>
</organism>
<dbReference type="Ensembl" id="ENSPCET00000007234.1">
    <property type="protein sequence ID" value="ENSPCEP00000006989.1"/>
    <property type="gene ID" value="ENSPCEG00000005623.1"/>
</dbReference>
<name>A0A8C8RKQ5_9SAUR</name>
<protein>
    <submittedName>
        <fullName evidence="2">Uncharacterized protein</fullName>
    </submittedName>
</protein>
<evidence type="ECO:0000256" key="1">
    <source>
        <dbReference type="SAM" id="MobiDB-lite"/>
    </source>
</evidence>
<proteinExistence type="predicted"/>
<dbReference type="PANTHER" id="PTHR34141:SF1">
    <property type="match status" value="1"/>
</dbReference>
<accession>A0A8C8RKQ5</accession>
<keyword evidence="3" id="KW-1185">Reference proteome</keyword>
<sequence length="152" mass="16926">RHSHHSCIVVISHVLNYTCLRGFLNRLFTLETCYRYGYGPVRDLHHLPRIFKGQQELTGRRRNRDAFQGSGPCLGANPFQGTLPFTKKRELSPGLPPASPGSVALPHWTPRGAHLRHSGFGDLNPTPFRSAEGNGGHRPSLRNGARLSLRTD</sequence>
<reference evidence="2" key="1">
    <citation type="submission" date="2025-08" db="UniProtKB">
        <authorList>
            <consortium name="Ensembl"/>
        </authorList>
    </citation>
    <scope>IDENTIFICATION</scope>
</reference>
<feature type="region of interest" description="Disordered" evidence="1">
    <location>
        <begin position="116"/>
        <end position="152"/>
    </location>
</feature>
<dbReference type="Proteomes" id="UP000694393">
    <property type="component" value="Unplaced"/>
</dbReference>
<reference evidence="2" key="2">
    <citation type="submission" date="2025-09" db="UniProtKB">
        <authorList>
            <consortium name="Ensembl"/>
        </authorList>
    </citation>
    <scope>IDENTIFICATION</scope>
</reference>
<dbReference type="PANTHER" id="PTHR34141">
    <property type="match status" value="1"/>
</dbReference>
<evidence type="ECO:0000313" key="3">
    <source>
        <dbReference type="Proteomes" id="UP000694393"/>
    </source>
</evidence>